<keyword evidence="1" id="KW-0677">Repeat</keyword>
<proteinExistence type="predicted"/>
<feature type="repeat" description="TPR" evidence="3">
    <location>
        <begin position="49"/>
        <end position="82"/>
    </location>
</feature>
<dbReference type="Gene3D" id="1.25.40.10">
    <property type="entry name" value="Tetratricopeptide repeat domain"/>
    <property type="match status" value="1"/>
</dbReference>
<dbReference type="Pfam" id="PF13489">
    <property type="entry name" value="Methyltransf_23"/>
    <property type="match status" value="1"/>
</dbReference>
<dbReference type="Proteomes" id="UP000050497">
    <property type="component" value="Unassembled WGS sequence"/>
</dbReference>
<dbReference type="Proteomes" id="UP000182800">
    <property type="component" value="Unassembled WGS sequence"/>
</dbReference>
<evidence type="ECO:0000256" key="3">
    <source>
        <dbReference type="PROSITE-ProRule" id="PRU00339"/>
    </source>
</evidence>
<dbReference type="STRING" id="1653334.GA0071312_1184"/>
<dbReference type="PANTHER" id="PTHR43861">
    <property type="entry name" value="TRANS-ACONITATE 2-METHYLTRANSFERASE-RELATED"/>
    <property type="match status" value="1"/>
</dbReference>
<dbReference type="SUPFAM" id="SSF48452">
    <property type="entry name" value="TPR-like"/>
    <property type="match status" value="1"/>
</dbReference>
<keyword evidence="4" id="KW-0489">Methyltransferase</keyword>
<dbReference type="EMBL" id="FMBM01000001">
    <property type="protein sequence ID" value="SCC79820.1"/>
    <property type="molecule type" value="Genomic_DNA"/>
</dbReference>
<evidence type="ECO:0000313" key="5">
    <source>
        <dbReference type="EMBL" id="SCC79820.1"/>
    </source>
</evidence>
<dbReference type="AlphaFoldDB" id="A0A0N8KDW7"/>
<dbReference type="PATRIC" id="fig|1653334.4.peg.489"/>
<comment type="caution">
    <text evidence="4">The sequence shown here is derived from an EMBL/GenBank/DDBJ whole genome shotgun (WGS) entry which is preliminary data.</text>
</comment>
<organism evidence="4 6">
    <name type="scientific">Saliniramus fredricksonii</name>
    <dbReference type="NCBI Taxonomy" id="1653334"/>
    <lineage>
        <taxon>Bacteria</taxon>
        <taxon>Pseudomonadati</taxon>
        <taxon>Pseudomonadota</taxon>
        <taxon>Alphaproteobacteria</taxon>
        <taxon>Hyphomicrobiales</taxon>
        <taxon>Salinarimonadaceae</taxon>
        <taxon>Saliniramus</taxon>
    </lineage>
</organism>
<dbReference type="InterPro" id="IPR011990">
    <property type="entry name" value="TPR-like_helical_dom_sf"/>
</dbReference>
<dbReference type="PROSITE" id="PS50005">
    <property type="entry name" value="TPR"/>
    <property type="match status" value="1"/>
</dbReference>
<gene>
    <name evidence="5" type="ORF">GA0071312_1184</name>
    <name evidence="4" type="ORF">HLUCCO17_13690</name>
</gene>
<accession>A0A0N8KDW7</accession>
<evidence type="ECO:0000313" key="6">
    <source>
        <dbReference type="Proteomes" id="UP000050497"/>
    </source>
</evidence>
<name>A0A0N8KDW7_9HYPH</name>
<dbReference type="RefSeq" id="WP_074443961.1">
    <property type="nucleotide sequence ID" value="NZ_FMBM01000001.1"/>
</dbReference>
<keyword evidence="2 3" id="KW-0802">TPR repeat</keyword>
<evidence type="ECO:0000256" key="1">
    <source>
        <dbReference type="ARBA" id="ARBA00022737"/>
    </source>
</evidence>
<dbReference type="GO" id="GO:0008168">
    <property type="term" value="F:methyltransferase activity"/>
    <property type="evidence" value="ECO:0007669"/>
    <property type="project" value="UniProtKB-KW"/>
</dbReference>
<keyword evidence="4" id="KW-0808">Transferase</keyword>
<dbReference type="Gene3D" id="3.40.50.150">
    <property type="entry name" value="Vaccinia Virus protein VP39"/>
    <property type="match status" value="1"/>
</dbReference>
<sequence>MARLTMSRSTGDLIADRRYGYARSCFDADDHTGAADVARAVLERAPGFAPAWSLLGEAEAALGNREAAIDALLKALEIEPEDVLGASITLARLGALPQAAALTNGYVRTLFDRYAGAFDAHLTGQLEYRAPAQISDALDRLAPGRRFASCLDLGCGTGLMGAAIRERAAYLTGLDIAPAMVAKAAEKRIYDALVVAELTEFLAGQSEDTHDLILAADVMVYIGDPAQVLAGAVRALRPGGLFVFSVQSARETMPEGFRIGADSRFAHDAAFLRRRAADAGFTIMLFEPATTRRDAGAPVPGYLVALEV</sequence>
<dbReference type="SUPFAM" id="SSF53335">
    <property type="entry name" value="S-adenosyl-L-methionine-dependent methyltransferases"/>
    <property type="match status" value="1"/>
</dbReference>
<dbReference type="PANTHER" id="PTHR43861:SF1">
    <property type="entry name" value="TRANS-ACONITATE 2-METHYLTRANSFERASE"/>
    <property type="match status" value="1"/>
</dbReference>
<evidence type="ECO:0000256" key="2">
    <source>
        <dbReference type="ARBA" id="ARBA00022803"/>
    </source>
</evidence>
<protein>
    <submittedName>
        <fullName evidence="5">Predicted methyltransferase, contains TPR repeat</fullName>
    </submittedName>
    <submittedName>
        <fullName evidence="4">Putative methyltransferase (Contains TPR repeat)</fullName>
    </submittedName>
</protein>
<evidence type="ECO:0000313" key="7">
    <source>
        <dbReference type="Proteomes" id="UP000182800"/>
    </source>
</evidence>
<dbReference type="SMART" id="SM00028">
    <property type="entry name" value="TPR"/>
    <property type="match status" value="2"/>
</dbReference>
<keyword evidence="7" id="KW-1185">Reference proteome</keyword>
<dbReference type="EMBL" id="LJSX01000023">
    <property type="protein sequence ID" value="KPQ09690.1"/>
    <property type="molecule type" value="Genomic_DNA"/>
</dbReference>
<reference evidence="5 7" key="2">
    <citation type="submission" date="2016-08" db="EMBL/GenBank/DDBJ databases">
        <authorList>
            <person name="Varghese N."/>
            <person name="Submissions Spin"/>
        </authorList>
    </citation>
    <scope>NUCLEOTIDE SEQUENCE [LARGE SCALE GENOMIC DNA]</scope>
    <source>
        <strain evidence="5 7">HL-109</strain>
    </source>
</reference>
<evidence type="ECO:0000313" key="4">
    <source>
        <dbReference type="EMBL" id="KPQ09690.1"/>
    </source>
</evidence>
<dbReference type="InterPro" id="IPR029063">
    <property type="entry name" value="SAM-dependent_MTases_sf"/>
</dbReference>
<dbReference type="InterPro" id="IPR019734">
    <property type="entry name" value="TPR_rpt"/>
</dbReference>
<dbReference type="Pfam" id="PF07719">
    <property type="entry name" value="TPR_2"/>
    <property type="match status" value="1"/>
</dbReference>
<dbReference type="CDD" id="cd02440">
    <property type="entry name" value="AdoMet_MTases"/>
    <property type="match status" value="1"/>
</dbReference>
<dbReference type="InterPro" id="IPR013105">
    <property type="entry name" value="TPR_2"/>
</dbReference>
<reference evidence="4 6" key="1">
    <citation type="submission" date="2015-09" db="EMBL/GenBank/DDBJ databases">
        <title>Identification and resolution of microdiversity through metagenomic sequencing of parallel consortia.</title>
        <authorList>
            <person name="Nelson W.C."/>
            <person name="Romine M.F."/>
            <person name="Lindemann S.R."/>
        </authorList>
    </citation>
    <scope>NUCLEOTIDE SEQUENCE [LARGE SCALE GENOMIC DNA]</scope>
    <source>
        <strain evidence="4">HL-109</strain>
    </source>
</reference>
<dbReference type="GO" id="GO:0032259">
    <property type="term" value="P:methylation"/>
    <property type="evidence" value="ECO:0007669"/>
    <property type="project" value="UniProtKB-KW"/>
</dbReference>